<gene>
    <name evidence="4" type="ORF">SOCE26_016450</name>
</gene>
<dbReference type="InterPro" id="IPR002350">
    <property type="entry name" value="Kazal_dom"/>
</dbReference>
<evidence type="ECO:0000256" key="2">
    <source>
        <dbReference type="SAM" id="SignalP"/>
    </source>
</evidence>
<dbReference type="Gene3D" id="3.30.60.30">
    <property type="match status" value="1"/>
</dbReference>
<feature type="chain" id="PRO_5014843503" description="Kazal-like domain-containing protein" evidence="2">
    <location>
        <begin position="20"/>
        <end position="176"/>
    </location>
</feature>
<dbReference type="PROSITE" id="PS51257">
    <property type="entry name" value="PROKAR_LIPOPROTEIN"/>
    <property type="match status" value="1"/>
</dbReference>
<evidence type="ECO:0000259" key="3">
    <source>
        <dbReference type="PROSITE" id="PS51465"/>
    </source>
</evidence>
<feature type="signal peptide" evidence="2">
    <location>
        <begin position="1"/>
        <end position="19"/>
    </location>
</feature>
<dbReference type="EMBL" id="CP012673">
    <property type="protein sequence ID" value="AUX40246.1"/>
    <property type="molecule type" value="Genomic_DNA"/>
</dbReference>
<evidence type="ECO:0000256" key="1">
    <source>
        <dbReference type="SAM" id="MobiDB-lite"/>
    </source>
</evidence>
<dbReference type="OrthoDB" id="5523329at2"/>
<dbReference type="PROSITE" id="PS51465">
    <property type="entry name" value="KAZAL_2"/>
    <property type="match status" value="1"/>
</dbReference>
<organism evidence="4 5">
    <name type="scientific">Sorangium cellulosum</name>
    <name type="common">Polyangium cellulosum</name>
    <dbReference type="NCBI Taxonomy" id="56"/>
    <lineage>
        <taxon>Bacteria</taxon>
        <taxon>Pseudomonadati</taxon>
        <taxon>Myxococcota</taxon>
        <taxon>Polyangia</taxon>
        <taxon>Polyangiales</taxon>
        <taxon>Polyangiaceae</taxon>
        <taxon>Sorangium</taxon>
    </lineage>
</organism>
<dbReference type="InterPro" id="IPR036058">
    <property type="entry name" value="Kazal_dom_sf"/>
</dbReference>
<proteinExistence type="predicted"/>
<keyword evidence="2" id="KW-0732">Signal</keyword>
<dbReference type="RefSeq" id="WP_159396751.1">
    <property type="nucleotide sequence ID" value="NZ_CP012673.1"/>
</dbReference>
<sequence length="176" mass="17056">MRRFNGLGVLLALVASGCAAPVEFDEVGAAEGALAPGGEDAASAALSGDEEGGAAGAGGAAWVEARGRGSETGPSIAGKGESCGGFTIGPAPVCAQGLYCSFRFEDVCGWADASGTCAERPASCTEEHATVCGCDGRVYKNACVAAMSGVAVYVEGACEGAAVPGSPAAVRSALAE</sequence>
<dbReference type="SUPFAM" id="SSF100895">
    <property type="entry name" value="Kazal-type serine protease inhibitors"/>
    <property type="match status" value="1"/>
</dbReference>
<evidence type="ECO:0000313" key="4">
    <source>
        <dbReference type="EMBL" id="AUX40246.1"/>
    </source>
</evidence>
<accession>A0A2L0ELS0</accession>
<evidence type="ECO:0000313" key="5">
    <source>
        <dbReference type="Proteomes" id="UP000238348"/>
    </source>
</evidence>
<dbReference type="AlphaFoldDB" id="A0A2L0ELS0"/>
<feature type="domain" description="Kazal-like" evidence="3">
    <location>
        <begin position="111"/>
        <end position="160"/>
    </location>
</feature>
<dbReference type="Proteomes" id="UP000238348">
    <property type="component" value="Chromosome"/>
</dbReference>
<name>A0A2L0ELS0_SORCE</name>
<reference evidence="4 5" key="1">
    <citation type="submission" date="2015-09" db="EMBL/GenBank/DDBJ databases">
        <title>Sorangium comparison.</title>
        <authorList>
            <person name="Zaburannyi N."/>
            <person name="Bunk B."/>
            <person name="Overmann J."/>
            <person name="Mueller R."/>
        </authorList>
    </citation>
    <scope>NUCLEOTIDE SEQUENCE [LARGE SCALE GENOMIC DNA]</scope>
    <source>
        <strain evidence="4 5">So ce26</strain>
    </source>
</reference>
<feature type="region of interest" description="Disordered" evidence="1">
    <location>
        <begin position="39"/>
        <end position="58"/>
    </location>
</feature>
<dbReference type="Pfam" id="PF00050">
    <property type="entry name" value="Kazal_1"/>
    <property type="match status" value="1"/>
</dbReference>
<protein>
    <recommendedName>
        <fullName evidence="3">Kazal-like domain-containing protein</fullName>
    </recommendedName>
</protein>